<accession>A0A559IEY5</accession>
<dbReference type="AlphaFoldDB" id="A0A559IEY5"/>
<dbReference type="OrthoDB" id="2611309at2"/>
<evidence type="ECO:0000313" key="1">
    <source>
        <dbReference type="EMBL" id="TVX86033.1"/>
    </source>
</evidence>
<organism evidence="1 2">
    <name type="scientific">Paenibacillus agilis</name>
    <dbReference type="NCBI Taxonomy" id="3020863"/>
    <lineage>
        <taxon>Bacteria</taxon>
        <taxon>Bacillati</taxon>
        <taxon>Bacillota</taxon>
        <taxon>Bacilli</taxon>
        <taxon>Bacillales</taxon>
        <taxon>Paenibacillaceae</taxon>
        <taxon>Paenibacillus</taxon>
    </lineage>
</organism>
<reference evidence="1 2" key="1">
    <citation type="submission" date="2019-07" db="EMBL/GenBank/DDBJ databases">
        <authorList>
            <person name="Kim J."/>
        </authorList>
    </citation>
    <scope>NUCLEOTIDE SEQUENCE [LARGE SCALE GENOMIC DNA]</scope>
    <source>
        <strain evidence="1 2">N4</strain>
    </source>
</reference>
<name>A0A559IEY5_9BACL</name>
<protein>
    <submittedName>
        <fullName evidence="1">Uncharacterized protein</fullName>
    </submittedName>
</protein>
<comment type="caution">
    <text evidence="1">The sequence shown here is derived from an EMBL/GenBank/DDBJ whole genome shotgun (WGS) entry which is preliminary data.</text>
</comment>
<dbReference type="RefSeq" id="WP_144994807.1">
    <property type="nucleotide sequence ID" value="NZ_VNJK01000006.1"/>
</dbReference>
<gene>
    <name evidence="1" type="ORF">FPZ44_24125</name>
</gene>
<proteinExistence type="predicted"/>
<dbReference type="EMBL" id="VNJK01000006">
    <property type="protein sequence ID" value="TVX86033.1"/>
    <property type="molecule type" value="Genomic_DNA"/>
</dbReference>
<dbReference type="Proteomes" id="UP000318102">
    <property type="component" value="Unassembled WGS sequence"/>
</dbReference>
<keyword evidence="2" id="KW-1185">Reference proteome</keyword>
<sequence>MLSDEGYVREEWVYIGMSINSKGKKSYGWANVSNVEDEHWFDKNLATASVGNTFYVYVIHKGEGALSVRTSGVNSPAWFGRFDNKEKIREWAIRDEAARQQAATKAMNTKANKEAPLDVEFENLRKISTKLNTTERLALIAKLSEIVLRA</sequence>
<evidence type="ECO:0000313" key="2">
    <source>
        <dbReference type="Proteomes" id="UP000318102"/>
    </source>
</evidence>